<evidence type="ECO:0000313" key="1">
    <source>
        <dbReference type="EMBL" id="MFC4349632.1"/>
    </source>
</evidence>
<reference evidence="2" key="1">
    <citation type="journal article" date="2019" name="Int. J. Syst. Evol. Microbiol.">
        <title>The Global Catalogue of Microorganisms (GCM) 10K type strain sequencing project: providing services to taxonomists for standard genome sequencing and annotation.</title>
        <authorList>
            <consortium name="The Broad Institute Genomics Platform"/>
            <consortium name="The Broad Institute Genome Sequencing Center for Infectious Disease"/>
            <person name="Wu L."/>
            <person name="Ma J."/>
        </authorList>
    </citation>
    <scope>NUCLEOTIDE SEQUENCE [LARGE SCALE GENOMIC DNA]</scope>
    <source>
        <strain evidence="2">CGMCC 1.15304</strain>
    </source>
</reference>
<evidence type="ECO:0008006" key="3">
    <source>
        <dbReference type="Google" id="ProtNLM"/>
    </source>
</evidence>
<proteinExistence type="predicted"/>
<evidence type="ECO:0000313" key="2">
    <source>
        <dbReference type="Proteomes" id="UP001595776"/>
    </source>
</evidence>
<organism evidence="1 2">
    <name type="scientific">Kordiimonas lipolytica</name>
    <dbReference type="NCBI Taxonomy" id="1662421"/>
    <lineage>
        <taxon>Bacteria</taxon>
        <taxon>Pseudomonadati</taxon>
        <taxon>Pseudomonadota</taxon>
        <taxon>Alphaproteobacteria</taxon>
        <taxon>Kordiimonadales</taxon>
        <taxon>Kordiimonadaceae</taxon>
        <taxon>Kordiimonas</taxon>
    </lineage>
</organism>
<keyword evidence="2" id="KW-1185">Reference proteome</keyword>
<dbReference type="Proteomes" id="UP001595776">
    <property type="component" value="Unassembled WGS sequence"/>
</dbReference>
<accession>A0ABV8UFY4</accession>
<sequence>MVRKHVKRVMPATRIGRIVVGILLIIGGVLGFLPVLGFWMIPLGFLVLSVDFPAVRRFRRNQEVRLGRWWQTRKANHKKRQKKKSEETPE</sequence>
<dbReference type="EMBL" id="JBHSCR010000035">
    <property type="protein sequence ID" value="MFC4349632.1"/>
    <property type="molecule type" value="Genomic_DNA"/>
</dbReference>
<gene>
    <name evidence="1" type="ORF">ACFO5Q_17410</name>
</gene>
<dbReference type="RefSeq" id="WP_380084445.1">
    <property type="nucleotide sequence ID" value="NZ_JBHSCR010000035.1"/>
</dbReference>
<comment type="caution">
    <text evidence="1">The sequence shown here is derived from an EMBL/GenBank/DDBJ whole genome shotgun (WGS) entry which is preliminary data.</text>
</comment>
<protein>
    <recommendedName>
        <fullName evidence="3">Transmembrane protein (PGPGW)</fullName>
    </recommendedName>
</protein>
<name>A0ABV8UFY4_9PROT</name>